<evidence type="ECO:0000256" key="4">
    <source>
        <dbReference type="ARBA" id="ARBA00022692"/>
    </source>
</evidence>
<evidence type="ECO:0000313" key="9">
    <source>
        <dbReference type="Proteomes" id="UP000004688"/>
    </source>
</evidence>
<feature type="transmembrane region" description="Helical" evidence="7">
    <location>
        <begin position="91"/>
        <end position="114"/>
    </location>
</feature>
<dbReference type="InterPro" id="IPR048279">
    <property type="entry name" value="MdtK-like"/>
</dbReference>
<dbReference type="InterPro" id="IPR052031">
    <property type="entry name" value="Membrane_Transporter-Flippase"/>
</dbReference>
<dbReference type="RefSeq" id="WP_015494518.1">
    <property type="nucleotide sequence ID" value="NC_020908.1"/>
</dbReference>
<dbReference type="HOGENOM" id="CLU_012893_0_1_5"/>
<dbReference type="GO" id="GO:0005886">
    <property type="term" value="C:plasma membrane"/>
    <property type="evidence" value="ECO:0007669"/>
    <property type="project" value="UniProtKB-SubCell"/>
</dbReference>
<sequence length="468" mass="50425">MQTEDLTKGAMATHFRTLAIPAALGMLFATLYNVVDVYWAGRLSTDAQAGLAIGYQAFFVLMAIGFGLSSALSALVSNAKGSGDNSQTQRLAAQGLSFGIIATFVSMVIGWFIGPLLINLVSEPGAYRDAALGYFKFLILALPGFFLAYGGNGILQAHGDSRTMQRAMMVAFLANIGLNPLLMFGIDGIWNGIGFNGIAVATIISQTGVMIFIITRILKLEMMRSVNLAAFWPDRASFMQIIGQLIPASSAMMVMFVSGFVVQFALKEFGGHAVAAYGIALRIEQILLLPVLGMTGALLPIAGQNFGAQDFDRVRAAVLFCWKTGFAMTLIATPILLFGGGKAMSLFSDDPEVIRVGFSYLRVDAFLFPIYMMLFSINSLLQALKKPIWTLWISIYRQGFGVAFFVWMFISVLDFSVWGVWLGIATAVTSGWVLSLVVAQRVARSTMGGLLKSASGPPFTLAAVLSDK</sequence>
<evidence type="ECO:0000256" key="2">
    <source>
        <dbReference type="ARBA" id="ARBA00022448"/>
    </source>
</evidence>
<dbReference type="OrthoDB" id="9806302at2"/>
<evidence type="ECO:0000256" key="6">
    <source>
        <dbReference type="ARBA" id="ARBA00023136"/>
    </source>
</evidence>
<dbReference type="PIRSF" id="PIRSF006603">
    <property type="entry name" value="DinF"/>
    <property type="match status" value="1"/>
</dbReference>
<feature type="transmembrane region" description="Helical" evidence="7">
    <location>
        <begin position="134"/>
        <end position="155"/>
    </location>
</feature>
<feature type="transmembrane region" description="Helical" evidence="7">
    <location>
        <begin position="167"/>
        <end position="186"/>
    </location>
</feature>
<comment type="subcellular location">
    <subcellularLocation>
        <location evidence="1">Cell inner membrane</location>
        <topology evidence="1">Multi-pass membrane protein</topology>
    </subcellularLocation>
</comment>
<reference evidence="8 9" key="1">
    <citation type="journal article" date="2013" name="PLoS ONE">
        <title>Poles Apart: Arctic and Antarctic Octadecabacter strains Share High Genome Plasticity and a New Type of Xanthorhodopsin.</title>
        <authorList>
            <person name="Vollmers J."/>
            <person name="Voget S."/>
            <person name="Dietrich S."/>
            <person name="Gollnow K."/>
            <person name="Smits M."/>
            <person name="Meyer K."/>
            <person name="Brinkhoff T."/>
            <person name="Simon M."/>
            <person name="Daniel R."/>
        </authorList>
    </citation>
    <scope>NUCLEOTIDE SEQUENCE [LARGE SCALE GENOMIC DNA]</scope>
    <source>
        <strain evidence="8 9">238</strain>
    </source>
</reference>
<evidence type="ECO:0000256" key="3">
    <source>
        <dbReference type="ARBA" id="ARBA00022475"/>
    </source>
</evidence>
<keyword evidence="4 7" id="KW-0812">Transmembrane</keyword>
<dbReference type="STRING" id="391616.OA238_c11230"/>
<protein>
    <submittedName>
        <fullName evidence="8">Putative multidrug efflux transporter</fullName>
    </submittedName>
</protein>
<proteinExistence type="predicted"/>
<dbReference type="CDD" id="cd13145">
    <property type="entry name" value="MATE_like_5"/>
    <property type="match status" value="1"/>
</dbReference>
<keyword evidence="6 7" id="KW-0472">Membrane</keyword>
<evidence type="ECO:0000256" key="7">
    <source>
        <dbReference type="SAM" id="Phobius"/>
    </source>
</evidence>
<feature type="transmembrane region" description="Helical" evidence="7">
    <location>
        <begin position="18"/>
        <end position="41"/>
    </location>
</feature>
<feature type="transmembrane region" description="Helical" evidence="7">
    <location>
        <begin position="192"/>
        <end position="214"/>
    </location>
</feature>
<feature type="transmembrane region" description="Helical" evidence="7">
    <location>
        <begin position="245"/>
        <end position="266"/>
    </location>
</feature>
<feature type="transmembrane region" description="Helical" evidence="7">
    <location>
        <begin position="320"/>
        <end position="340"/>
    </location>
</feature>
<evidence type="ECO:0000256" key="1">
    <source>
        <dbReference type="ARBA" id="ARBA00004429"/>
    </source>
</evidence>
<keyword evidence="3" id="KW-1003">Cell membrane</keyword>
<dbReference type="GO" id="GO:0015297">
    <property type="term" value="F:antiporter activity"/>
    <property type="evidence" value="ECO:0007669"/>
    <property type="project" value="InterPro"/>
</dbReference>
<dbReference type="KEGG" id="oar:OA238_c11230"/>
<gene>
    <name evidence="8" type="ORF">OA238_c11230</name>
</gene>
<dbReference type="Pfam" id="PF01554">
    <property type="entry name" value="MatE"/>
    <property type="match status" value="2"/>
</dbReference>
<dbReference type="EMBL" id="CP003742">
    <property type="protein sequence ID" value="AGI71307.1"/>
    <property type="molecule type" value="Genomic_DNA"/>
</dbReference>
<keyword evidence="2" id="KW-0813">Transport</keyword>
<accession>M9RGH4</accession>
<dbReference type="AlphaFoldDB" id="M9RGH4"/>
<feature type="transmembrane region" description="Helical" evidence="7">
    <location>
        <begin position="416"/>
        <end position="439"/>
    </location>
</feature>
<keyword evidence="9" id="KW-1185">Reference proteome</keyword>
<dbReference type="PANTHER" id="PTHR43549">
    <property type="entry name" value="MULTIDRUG RESISTANCE PROTEIN YPNP-RELATED"/>
    <property type="match status" value="1"/>
</dbReference>
<dbReference type="InterPro" id="IPR002528">
    <property type="entry name" value="MATE_fam"/>
</dbReference>
<dbReference type="GO" id="GO:0042910">
    <property type="term" value="F:xenobiotic transmembrane transporter activity"/>
    <property type="evidence" value="ECO:0007669"/>
    <property type="project" value="InterPro"/>
</dbReference>
<feature type="transmembrane region" description="Helical" evidence="7">
    <location>
        <begin position="360"/>
        <end position="381"/>
    </location>
</feature>
<organism evidence="8 9">
    <name type="scientific">Octadecabacter arcticus 238</name>
    <dbReference type="NCBI Taxonomy" id="391616"/>
    <lineage>
        <taxon>Bacteria</taxon>
        <taxon>Pseudomonadati</taxon>
        <taxon>Pseudomonadota</taxon>
        <taxon>Alphaproteobacteria</taxon>
        <taxon>Rhodobacterales</taxon>
        <taxon>Roseobacteraceae</taxon>
        <taxon>Octadecabacter</taxon>
    </lineage>
</organism>
<dbReference type="PANTHER" id="PTHR43549:SF3">
    <property type="entry name" value="MULTIDRUG RESISTANCE PROTEIN YPNP-RELATED"/>
    <property type="match status" value="1"/>
</dbReference>
<dbReference type="eggNOG" id="COG0534">
    <property type="taxonomic scope" value="Bacteria"/>
</dbReference>
<feature type="transmembrane region" description="Helical" evidence="7">
    <location>
        <begin position="53"/>
        <end position="79"/>
    </location>
</feature>
<name>M9RGH4_9RHOB</name>
<keyword evidence="5 7" id="KW-1133">Transmembrane helix</keyword>
<dbReference type="Proteomes" id="UP000004688">
    <property type="component" value="Chromosome"/>
</dbReference>
<feature type="transmembrane region" description="Helical" evidence="7">
    <location>
        <begin position="388"/>
        <end position="410"/>
    </location>
</feature>
<feature type="transmembrane region" description="Helical" evidence="7">
    <location>
        <begin position="286"/>
        <end position="308"/>
    </location>
</feature>
<evidence type="ECO:0000256" key="5">
    <source>
        <dbReference type="ARBA" id="ARBA00022989"/>
    </source>
</evidence>
<dbReference type="NCBIfam" id="TIGR00797">
    <property type="entry name" value="matE"/>
    <property type="match status" value="1"/>
</dbReference>
<evidence type="ECO:0000313" key="8">
    <source>
        <dbReference type="EMBL" id="AGI71307.1"/>
    </source>
</evidence>